<reference evidence="7 8" key="1">
    <citation type="submission" date="2021-07" db="EMBL/GenBank/DDBJ databases">
        <title>Novel Helicobacter sp. Isolated from a dog.</title>
        <authorList>
            <person name="Rimbara E."/>
            <person name="Suzuki M."/>
        </authorList>
    </citation>
    <scope>NUCLEOTIDE SEQUENCE [LARGE SCALE GENOMIC DNA]</scope>
    <source>
        <strain evidence="8">NHP19-003</strain>
    </source>
</reference>
<keyword evidence="8" id="KW-1185">Reference proteome</keyword>
<evidence type="ECO:0000256" key="1">
    <source>
        <dbReference type="ARBA" id="ARBA00022475"/>
    </source>
</evidence>
<name>A0ABN6I176_9HELI</name>
<evidence type="ECO:0000313" key="7">
    <source>
        <dbReference type="EMBL" id="BCZ17304.1"/>
    </source>
</evidence>
<dbReference type="InterPro" id="IPR004843">
    <property type="entry name" value="Calcineurin-like_PHP"/>
</dbReference>
<dbReference type="GO" id="GO:0016787">
    <property type="term" value="F:hydrolase activity"/>
    <property type="evidence" value="ECO:0007669"/>
    <property type="project" value="UniProtKB-KW"/>
</dbReference>
<dbReference type="SUPFAM" id="SSF56300">
    <property type="entry name" value="Metallo-dependent phosphatases"/>
    <property type="match status" value="1"/>
</dbReference>
<evidence type="ECO:0000256" key="3">
    <source>
        <dbReference type="ARBA" id="ARBA00022723"/>
    </source>
</evidence>
<dbReference type="InterPro" id="IPR029052">
    <property type="entry name" value="Metallo-depent_PP-like"/>
</dbReference>
<dbReference type="Pfam" id="PF00149">
    <property type="entry name" value="Metallophos"/>
    <property type="match status" value="1"/>
</dbReference>
<dbReference type="InterPro" id="IPR043461">
    <property type="entry name" value="LpxH-like"/>
</dbReference>
<organism evidence="7 8">
    <name type="scientific">Helicobacter gastrocanis</name>
    <dbReference type="NCBI Taxonomy" id="2849641"/>
    <lineage>
        <taxon>Bacteria</taxon>
        <taxon>Pseudomonadati</taxon>
        <taxon>Campylobacterota</taxon>
        <taxon>Epsilonproteobacteria</taxon>
        <taxon>Campylobacterales</taxon>
        <taxon>Helicobacteraceae</taxon>
        <taxon>Helicobacter</taxon>
    </lineage>
</organism>
<evidence type="ECO:0000256" key="4">
    <source>
        <dbReference type="ARBA" id="ARBA00023136"/>
    </source>
</evidence>
<evidence type="ECO:0000256" key="2">
    <source>
        <dbReference type="ARBA" id="ARBA00022519"/>
    </source>
</evidence>
<evidence type="ECO:0000256" key="5">
    <source>
        <dbReference type="ARBA" id="ARBA00023211"/>
    </source>
</evidence>
<dbReference type="RefSeq" id="WP_260320651.1">
    <property type="nucleotide sequence ID" value="NZ_AP024814.1"/>
</dbReference>
<dbReference type="Gene3D" id="3.60.21.10">
    <property type="match status" value="1"/>
</dbReference>
<keyword evidence="2" id="KW-0997">Cell inner membrane</keyword>
<keyword evidence="4" id="KW-0472">Membrane</keyword>
<accession>A0ABN6I176</accession>
<keyword evidence="1" id="KW-1003">Cell membrane</keyword>
<keyword evidence="3" id="KW-0479">Metal-binding</keyword>
<keyword evidence="5" id="KW-0464">Manganese</keyword>
<protein>
    <submittedName>
        <fullName evidence="7">UDP-2,3-diacylglucosamine hydrolase</fullName>
    </submittedName>
</protein>
<evidence type="ECO:0000313" key="8">
    <source>
        <dbReference type="Proteomes" id="UP000826775"/>
    </source>
</evidence>
<dbReference type="EMBL" id="AP024814">
    <property type="protein sequence ID" value="BCZ17304.1"/>
    <property type="molecule type" value="Genomic_DNA"/>
</dbReference>
<proteinExistence type="predicted"/>
<keyword evidence="7" id="KW-0378">Hydrolase</keyword>
<sequence>MPRLKASFPTILENALFIADAHHQQGMADLPDFLEQLRANPPSQLFLMGDLFQIFVGSIKHTHAPHILEQIESLSRQTPVFYFEGNHDLGLSGVAQLKNTTIYPRSAQPVIFSHKDKLYALAHGDLFLGFGYGLYIRLLANPLSLKILGLLAHIKPLYTAISTPIYAKRIRTYPQNALDFTHFAKARLERYAKQSPQPLSGVIEGHFHIGRIYQDSMYVSLPSFYCTKEVTKLSEGSLVVCPALS</sequence>
<dbReference type="PANTHER" id="PTHR34990:SF2">
    <property type="entry name" value="BLL8164 PROTEIN"/>
    <property type="match status" value="1"/>
</dbReference>
<feature type="domain" description="Calcineurin-like phosphoesterase" evidence="6">
    <location>
        <begin position="16"/>
        <end position="107"/>
    </location>
</feature>
<gene>
    <name evidence="7" type="ORF">NHP190003_05860</name>
</gene>
<dbReference type="Proteomes" id="UP000826775">
    <property type="component" value="Chromosome"/>
</dbReference>
<evidence type="ECO:0000259" key="6">
    <source>
        <dbReference type="Pfam" id="PF00149"/>
    </source>
</evidence>
<dbReference type="PANTHER" id="PTHR34990">
    <property type="entry name" value="UDP-2,3-DIACYLGLUCOSAMINE HYDROLASE-RELATED"/>
    <property type="match status" value="1"/>
</dbReference>